<accession>A0A9P6T8M4</accession>
<reference evidence="2" key="1">
    <citation type="submission" date="2013-11" db="EMBL/GenBank/DDBJ databases">
        <title>Genome sequence of the fusiform rust pathogen reveals effectors for host alternation and coevolution with pine.</title>
        <authorList>
            <consortium name="DOE Joint Genome Institute"/>
            <person name="Smith K."/>
            <person name="Pendleton A."/>
            <person name="Kubisiak T."/>
            <person name="Anderson C."/>
            <person name="Salamov A."/>
            <person name="Aerts A."/>
            <person name="Riley R."/>
            <person name="Clum A."/>
            <person name="Lindquist E."/>
            <person name="Ence D."/>
            <person name="Campbell M."/>
            <person name="Kronenberg Z."/>
            <person name="Feau N."/>
            <person name="Dhillon B."/>
            <person name="Hamelin R."/>
            <person name="Burleigh J."/>
            <person name="Smith J."/>
            <person name="Yandell M."/>
            <person name="Nelson C."/>
            <person name="Grigoriev I."/>
            <person name="Davis J."/>
        </authorList>
    </citation>
    <scope>NUCLEOTIDE SEQUENCE</scope>
    <source>
        <strain evidence="2">G11</strain>
    </source>
</reference>
<dbReference type="EMBL" id="MU167324">
    <property type="protein sequence ID" value="KAG0143257.1"/>
    <property type="molecule type" value="Genomic_DNA"/>
</dbReference>
<gene>
    <name evidence="2" type="ORF">CROQUDRAFT_96542</name>
</gene>
<evidence type="ECO:0000313" key="2">
    <source>
        <dbReference type="EMBL" id="KAG0143257.1"/>
    </source>
</evidence>
<feature type="compositionally biased region" description="Polar residues" evidence="1">
    <location>
        <begin position="79"/>
        <end position="90"/>
    </location>
</feature>
<dbReference type="Proteomes" id="UP000886653">
    <property type="component" value="Unassembled WGS sequence"/>
</dbReference>
<organism evidence="2 3">
    <name type="scientific">Cronartium quercuum f. sp. fusiforme G11</name>
    <dbReference type="NCBI Taxonomy" id="708437"/>
    <lineage>
        <taxon>Eukaryota</taxon>
        <taxon>Fungi</taxon>
        <taxon>Dikarya</taxon>
        <taxon>Basidiomycota</taxon>
        <taxon>Pucciniomycotina</taxon>
        <taxon>Pucciniomycetes</taxon>
        <taxon>Pucciniales</taxon>
        <taxon>Coleosporiaceae</taxon>
        <taxon>Cronartium</taxon>
    </lineage>
</organism>
<dbReference type="AlphaFoldDB" id="A0A9P6T8M4"/>
<sequence>MYLFDIDCYNDELAAVTKLKKHEVAAITQLRSNHIHLSIPQPFQTNVRPFLRLPGEHRDNRTLPVYLQQVRRSARVPIQPTSIPPNQSYTIPKHIHSSHNSATTPGG</sequence>
<protein>
    <submittedName>
        <fullName evidence="2">Uncharacterized protein</fullName>
    </submittedName>
</protein>
<name>A0A9P6T8M4_9BASI</name>
<feature type="region of interest" description="Disordered" evidence="1">
    <location>
        <begin position="76"/>
        <end position="107"/>
    </location>
</feature>
<comment type="caution">
    <text evidence="2">The sequence shown here is derived from an EMBL/GenBank/DDBJ whole genome shotgun (WGS) entry which is preliminary data.</text>
</comment>
<evidence type="ECO:0000313" key="3">
    <source>
        <dbReference type="Proteomes" id="UP000886653"/>
    </source>
</evidence>
<feature type="compositionally biased region" description="Polar residues" evidence="1">
    <location>
        <begin position="98"/>
        <end position="107"/>
    </location>
</feature>
<keyword evidence="3" id="KW-1185">Reference proteome</keyword>
<proteinExistence type="predicted"/>
<evidence type="ECO:0000256" key="1">
    <source>
        <dbReference type="SAM" id="MobiDB-lite"/>
    </source>
</evidence>